<evidence type="ECO:0000256" key="17">
    <source>
        <dbReference type="ARBA" id="ARBA00022782"/>
    </source>
</evidence>
<keyword evidence="27" id="KW-0539">Nucleus</keyword>
<evidence type="ECO:0000256" key="20">
    <source>
        <dbReference type="ARBA" id="ARBA00022871"/>
    </source>
</evidence>
<evidence type="ECO:0000256" key="16">
    <source>
        <dbReference type="ARBA" id="ARBA00022771"/>
    </source>
</evidence>
<evidence type="ECO:0000256" key="12">
    <source>
        <dbReference type="ARBA" id="ARBA00022499"/>
    </source>
</evidence>
<dbReference type="GO" id="GO:0001669">
    <property type="term" value="C:acrosomal vesicle"/>
    <property type="evidence" value="ECO:0007669"/>
    <property type="project" value="UniProtKB-SubCell"/>
</dbReference>
<dbReference type="Proteomes" id="UP000472277">
    <property type="component" value="Chromosome 30"/>
</dbReference>
<organism evidence="36 37">
    <name type="scientific">Salmo trutta</name>
    <name type="common">Brown trout</name>
    <dbReference type="NCBI Taxonomy" id="8032"/>
    <lineage>
        <taxon>Eukaryota</taxon>
        <taxon>Metazoa</taxon>
        <taxon>Chordata</taxon>
        <taxon>Craniata</taxon>
        <taxon>Vertebrata</taxon>
        <taxon>Euteleostomi</taxon>
        <taxon>Actinopterygii</taxon>
        <taxon>Neopterygii</taxon>
        <taxon>Teleostei</taxon>
        <taxon>Protacanthopterygii</taxon>
        <taxon>Salmoniformes</taxon>
        <taxon>Salmonidae</taxon>
        <taxon>Salmoninae</taxon>
        <taxon>Salmo</taxon>
    </lineage>
</organism>
<keyword evidence="12" id="KW-1017">Isopeptide bond</keyword>
<dbReference type="FunFam" id="3.30.60.20:FF:000033">
    <property type="entry name" value="Rac GTPase-activating protein 1"/>
    <property type="match status" value="1"/>
</dbReference>
<keyword evidence="21" id="KW-0007">Acetylation</keyword>
<keyword evidence="8" id="KW-0343">GTPase activation</keyword>
<dbReference type="GO" id="GO:0007283">
    <property type="term" value="P:spermatogenesis"/>
    <property type="evidence" value="ECO:0007669"/>
    <property type="project" value="UniProtKB-KW"/>
</dbReference>
<dbReference type="GeneTree" id="ENSGT00940000154610"/>
<evidence type="ECO:0000256" key="29">
    <source>
        <dbReference type="ARBA" id="ARBA00023329"/>
    </source>
</evidence>
<evidence type="ECO:0000256" key="2">
    <source>
        <dbReference type="ARBA" id="ARBA00004186"/>
    </source>
</evidence>
<keyword evidence="29" id="KW-0968">Cytoplasmic vesicle</keyword>
<dbReference type="GO" id="GO:0000281">
    <property type="term" value="P:mitotic cytokinesis"/>
    <property type="evidence" value="ECO:0007669"/>
    <property type="project" value="TreeGrafter"/>
</dbReference>
<evidence type="ECO:0000256" key="28">
    <source>
        <dbReference type="ARBA" id="ARBA00023306"/>
    </source>
</evidence>
<evidence type="ECO:0000256" key="27">
    <source>
        <dbReference type="ARBA" id="ARBA00023242"/>
    </source>
</evidence>
<keyword evidence="26" id="KW-0206">Cytoskeleton</keyword>
<keyword evidence="24" id="KW-0446">Lipid-binding</keyword>
<dbReference type="Pfam" id="PF00620">
    <property type="entry name" value="RhoGAP"/>
    <property type="match status" value="1"/>
</dbReference>
<keyword evidence="17" id="KW-0221">Differentiation</keyword>
<keyword evidence="25" id="KW-0472">Membrane</keyword>
<keyword evidence="11" id="KW-0963">Cytoplasm</keyword>
<sequence>MDTAVMNLHSLFGSLRSHVDILNESIEPQFIQMALNFEDCRRRWLRLERDLGSCKEVLSKAETERGALEVKLKHARNQVDVEIRRRQKAEADCDKLDRQIQLIRELLITEGSSNSIQLNEEQRSALAFLNARSQAAPANLNTSRRLKTIDESASISSDISYDKTDDSLDWDSSIVRTVRLKKREKRRSASRHFVDGPPCASKRSRSTGRTSEKGNESLVAKTTVTVPANGGPIEAVSTIESVPYWTRSRRKTAALSEQYLTFLTPTCAATQEWDSESVKSEDVMFKQPSRPQEPSTPQGNGGVRLHEFVSKTVIKPESCVPCGKRIKFGKISLKCRDCRVVTHPECRERCPLPCIPSLSGTPVKIGQGTLTDYVSHVQSPMIPSLVVHCVNEIEQRGLHETGLYRLSGSDRTVKELKEKFLRGKTVPLLSKVDDINCVTGLLKDFLRNLKEPLLTFRLNRTFMEAAELADEDNSIALMYQTISDLPQANRDTLAFLAIHLQRVAQSLDTKMDITNLARVFGPTIVGHAVPDPEPMTILQDTKRQPKVIERLLGLPVEYWSQFMMVDHDQPHPDHMIIENNNCYTPDHKVSMLGPLTTPEHHQMNKTPSSSSLGQRMRSTLSKTTPKFGSKSKSVVGVGFTNRQGNFFASPLLK</sequence>
<evidence type="ECO:0000259" key="34">
    <source>
        <dbReference type="PROSITE" id="PS50081"/>
    </source>
</evidence>
<feature type="region of interest" description="Disordered" evidence="33">
    <location>
        <begin position="284"/>
        <end position="303"/>
    </location>
</feature>
<dbReference type="PROSITE" id="PS00479">
    <property type="entry name" value="ZF_DAG_PE_1"/>
    <property type="match status" value="1"/>
</dbReference>
<evidence type="ECO:0000256" key="5">
    <source>
        <dbReference type="ARBA" id="ARBA00004413"/>
    </source>
</evidence>
<name>A0A673WMN5_SALTR</name>
<feature type="coiled-coil region" evidence="32">
    <location>
        <begin position="58"/>
        <end position="106"/>
    </location>
</feature>
<evidence type="ECO:0000256" key="4">
    <source>
        <dbReference type="ARBA" id="ARBA00004218"/>
    </source>
</evidence>
<dbReference type="Gene3D" id="1.10.555.10">
    <property type="entry name" value="Rho GTPase activation protein"/>
    <property type="match status" value="1"/>
</dbReference>
<evidence type="ECO:0000256" key="14">
    <source>
        <dbReference type="ARBA" id="ARBA00022618"/>
    </source>
</evidence>
<evidence type="ECO:0000256" key="1">
    <source>
        <dbReference type="ARBA" id="ARBA00004123"/>
    </source>
</evidence>
<keyword evidence="15" id="KW-0479">Metal-binding</keyword>
<dbReference type="InterPro" id="IPR008936">
    <property type="entry name" value="Rho_GTPase_activation_prot"/>
</dbReference>
<dbReference type="GO" id="GO:0032154">
    <property type="term" value="C:cleavage furrow"/>
    <property type="evidence" value="ECO:0007669"/>
    <property type="project" value="UniProtKB-SubCell"/>
</dbReference>
<evidence type="ECO:0000256" key="31">
    <source>
        <dbReference type="ARBA" id="ARBA00075869"/>
    </source>
</evidence>
<dbReference type="InterPro" id="IPR002219">
    <property type="entry name" value="PKC_DAG/PE"/>
</dbReference>
<evidence type="ECO:0000256" key="11">
    <source>
        <dbReference type="ARBA" id="ARBA00022490"/>
    </source>
</evidence>
<dbReference type="PROSITE" id="PS50081">
    <property type="entry name" value="ZF_DAG_PE_2"/>
    <property type="match status" value="1"/>
</dbReference>
<dbReference type="CDD" id="cd20821">
    <property type="entry name" value="C1_MgcRacGAP"/>
    <property type="match status" value="1"/>
</dbReference>
<evidence type="ECO:0000256" key="13">
    <source>
        <dbReference type="ARBA" id="ARBA00022553"/>
    </source>
</evidence>
<dbReference type="SMART" id="SM00109">
    <property type="entry name" value="C1"/>
    <property type="match status" value="1"/>
</dbReference>
<dbReference type="PANTHER" id="PTHR46199:SF5">
    <property type="entry name" value="RAC GTPASE-ACTIVATING PROTEIN 1"/>
    <property type="match status" value="1"/>
</dbReference>
<dbReference type="CDD" id="cd04382">
    <property type="entry name" value="RhoGAP_MgcRacGAP"/>
    <property type="match status" value="1"/>
</dbReference>
<feature type="compositionally biased region" description="Polar residues" evidence="33">
    <location>
        <begin position="289"/>
        <end position="298"/>
    </location>
</feature>
<dbReference type="InterPro" id="IPR046349">
    <property type="entry name" value="C1-like_sf"/>
</dbReference>
<evidence type="ECO:0000256" key="24">
    <source>
        <dbReference type="ARBA" id="ARBA00023121"/>
    </source>
</evidence>
<reference evidence="36" key="2">
    <citation type="submission" date="2025-09" db="UniProtKB">
        <authorList>
            <consortium name="Ensembl"/>
        </authorList>
    </citation>
    <scope>IDENTIFICATION</scope>
</reference>
<dbReference type="SUPFAM" id="SSF48350">
    <property type="entry name" value="GTPase activation domain, GAP"/>
    <property type="match status" value="1"/>
</dbReference>
<dbReference type="SMART" id="SM00324">
    <property type="entry name" value="RhoGAP"/>
    <property type="match status" value="1"/>
</dbReference>
<dbReference type="GO" id="GO:0008289">
    <property type="term" value="F:lipid binding"/>
    <property type="evidence" value="ECO:0007669"/>
    <property type="project" value="UniProtKB-KW"/>
</dbReference>
<dbReference type="SUPFAM" id="SSF57889">
    <property type="entry name" value="Cysteine-rich domain"/>
    <property type="match status" value="1"/>
</dbReference>
<keyword evidence="14" id="KW-0132">Cell division</keyword>
<protein>
    <recommendedName>
        <fullName evidence="30">Rac GTPase-activating protein 1</fullName>
    </recommendedName>
    <alternativeName>
        <fullName evidence="31">Male germ cell RacGap</fullName>
    </alternativeName>
</protein>
<evidence type="ECO:0000313" key="37">
    <source>
        <dbReference type="Proteomes" id="UP000472277"/>
    </source>
</evidence>
<dbReference type="GO" id="GO:0007266">
    <property type="term" value="P:Rho protein signal transduction"/>
    <property type="evidence" value="ECO:0007669"/>
    <property type="project" value="TreeGrafter"/>
</dbReference>
<evidence type="ECO:0000313" key="36">
    <source>
        <dbReference type="Ensembl" id="ENSSTUP00000009957.1"/>
    </source>
</evidence>
<dbReference type="InterPro" id="IPR000198">
    <property type="entry name" value="RhoGAP_dom"/>
</dbReference>
<dbReference type="Gene3D" id="3.30.60.20">
    <property type="match status" value="1"/>
</dbReference>
<evidence type="ECO:0000256" key="9">
    <source>
        <dbReference type="ARBA" id="ARBA00022473"/>
    </source>
</evidence>
<proteinExistence type="predicted"/>
<dbReference type="GO" id="GO:0097149">
    <property type="term" value="C:centralspindlin complex"/>
    <property type="evidence" value="ECO:0007669"/>
    <property type="project" value="TreeGrafter"/>
</dbReference>
<dbReference type="GO" id="GO:0051233">
    <property type="term" value="C:spindle midzone"/>
    <property type="evidence" value="ECO:0007669"/>
    <property type="project" value="TreeGrafter"/>
</dbReference>
<dbReference type="GO" id="GO:0005634">
    <property type="term" value="C:nucleus"/>
    <property type="evidence" value="ECO:0007669"/>
    <property type="project" value="UniProtKB-SubCell"/>
</dbReference>
<keyword evidence="28" id="KW-0131">Cell cycle</keyword>
<dbReference type="FunFam" id="1.10.555.10:FF:000034">
    <property type="entry name" value="Rac GTPase-activating protein 1"/>
    <property type="match status" value="1"/>
</dbReference>
<keyword evidence="37" id="KW-1185">Reference proteome</keyword>
<feature type="domain" description="Rho-GAP" evidence="35">
    <location>
        <begin position="368"/>
        <end position="559"/>
    </location>
</feature>
<keyword evidence="22 32" id="KW-0175">Coiled coil</keyword>
<evidence type="ECO:0000256" key="26">
    <source>
        <dbReference type="ARBA" id="ARBA00023212"/>
    </source>
</evidence>
<evidence type="ECO:0000256" key="22">
    <source>
        <dbReference type="ARBA" id="ARBA00023054"/>
    </source>
</evidence>
<keyword evidence="20" id="KW-0744">Spermatogenesis</keyword>
<dbReference type="GO" id="GO:0030154">
    <property type="term" value="P:cell differentiation"/>
    <property type="evidence" value="ECO:0007669"/>
    <property type="project" value="UniProtKB-KW"/>
</dbReference>
<reference evidence="36" key="1">
    <citation type="submission" date="2025-08" db="UniProtKB">
        <authorList>
            <consortium name="Ensembl"/>
        </authorList>
    </citation>
    <scope>IDENTIFICATION</scope>
</reference>
<evidence type="ECO:0000256" key="6">
    <source>
        <dbReference type="ARBA" id="ARBA00004626"/>
    </source>
</evidence>
<keyword evidence="16" id="KW-0863">Zinc-finger</keyword>
<keyword evidence="13" id="KW-0597">Phosphoprotein</keyword>
<keyword evidence="18" id="KW-0862">Zinc</keyword>
<evidence type="ECO:0000259" key="35">
    <source>
        <dbReference type="PROSITE" id="PS50238"/>
    </source>
</evidence>
<evidence type="ECO:0000256" key="7">
    <source>
        <dbReference type="ARBA" id="ARBA00022448"/>
    </source>
</evidence>
<keyword evidence="10" id="KW-1003">Cell membrane</keyword>
<evidence type="ECO:0000256" key="32">
    <source>
        <dbReference type="SAM" id="Coils"/>
    </source>
</evidence>
<gene>
    <name evidence="36" type="primary">RACGAP1</name>
    <name evidence="36" type="synonym">racgap1</name>
</gene>
<keyword evidence="19" id="KW-0832">Ubl conjugation</keyword>
<dbReference type="GO" id="GO:0005096">
    <property type="term" value="F:GTPase activator activity"/>
    <property type="evidence" value="ECO:0007669"/>
    <property type="project" value="UniProtKB-KW"/>
</dbReference>
<dbReference type="GO" id="GO:0008270">
    <property type="term" value="F:zinc ion binding"/>
    <property type="evidence" value="ECO:0007669"/>
    <property type="project" value="UniProtKB-KW"/>
</dbReference>
<evidence type="ECO:0000256" key="18">
    <source>
        <dbReference type="ARBA" id="ARBA00022833"/>
    </source>
</evidence>
<accession>A0A673WMN5</accession>
<evidence type="ECO:0000256" key="8">
    <source>
        <dbReference type="ARBA" id="ARBA00022468"/>
    </source>
</evidence>
<evidence type="ECO:0000256" key="3">
    <source>
        <dbReference type="ARBA" id="ARBA00004214"/>
    </source>
</evidence>
<dbReference type="PANTHER" id="PTHR46199">
    <property type="entry name" value="RAC GTPASE-ACTIVATING PROTEIN 1"/>
    <property type="match status" value="1"/>
</dbReference>
<keyword evidence="23" id="KW-0406">Ion transport</keyword>
<dbReference type="PROSITE" id="PS50238">
    <property type="entry name" value="RHOGAP"/>
    <property type="match status" value="1"/>
</dbReference>
<comment type="subcellular location">
    <subcellularLocation>
        <location evidence="5">Cell membrane</location>
        <topology evidence="5">Peripheral membrane protein</topology>
        <orientation evidence="5">Cytoplasmic side</orientation>
    </subcellularLocation>
    <subcellularLocation>
        <location evidence="6">Cleavage furrow</location>
    </subcellularLocation>
    <subcellularLocation>
        <location evidence="2">Cytoplasm</location>
        <location evidence="2">Cytoskeleton</location>
        <location evidence="2">Spindle</location>
    </subcellularLocation>
    <subcellularLocation>
        <location evidence="4">Cytoplasmic vesicle</location>
        <location evidence="4">Secretory vesicle</location>
        <location evidence="4">Acrosome</location>
    </subcellularLocation>
    <subcellularLocation>
        <location evidence="3">Midbody</location>
    </subcellularLocation>
    <subcellularLocation>
        <location evidence="1">Nucleus</location>
    </subcellularLocation>
</comment>
<dbReference type="GO" id="GO:0006811">
    <property type="term" value="P:monoatomic ion transport"/>
    <property type="evidence" value="ECO:0007669"/>
    <property type="project" value="UniProtKB-KW"/>
</dbReference>
<dbReference type="Ensembl" id="ENSSTUT00000010613.1">
    <property type="protein sequence ID" value="ENSSTUP00000009957.1"/>
    <property type="gene ID" value="ENSSTUG00000004396.1"/>
</dbReference>
<dbReference type="AlphaFoldDB" id="A0A673WMN5"/>
<dbReference type="GO" id="GO:0051256">
    <property type="term" value="P:mitotic spindle midzone assembly"/>
    <property type="evidence" value="ECO:0007669"/>
    <property type="project" value="TreeGrafter"/>
</dbReference>
<evidence type="ECO:0000256" key="15">
    <source>
        <dbReference type="ARBA" id="ARBA00022723"/>
    </source>
</evidence>
<dbReference type="GO" id="GO:0030496">
    <property type="term" value="C:midbody"/>
    <property type="evidence" value="ECO:0007669"/>
    <property type="project" value="UniProtKB-SubCell"/>
</dbReference>
<feature type="domain" description="Phorbol-ester/DAG-type" evidence="34">
    <location>
        <begin position="305"/>
        <end position="354"/>
    </location>
</feature>
<evidence type="ECO:0000256" key="25">
    <source>
        <dbReference type="ARBA" id="ARBA00023136"/>
    </source>
</evidence>
<evidence type="ECO:0000256" key="33">
    <source>
        <dbReference type="SAM" id="MobiDB-lite"/>
    </source>
</evidence>
<keyword evidence="7" id="KW-0813">Transport</keyword>
<evidence type="ECO:0000256" key="10">
    <source>
        <dbReference type="ARBA" id="ARBA00022475"/>
    </source>
</evidence>
<feature type="region of interest" description="Disordered" evidence="33">
    <location>
        <begin position="186"/>
        <end position="217"/>
    </location>
</feature>
<evidence type="ECO:0000256" key="19">
    <source>
        <dbReference type="ARBA" id="ARBA00022843"/>
    </source>
</evidence>
<evidence type="ECO:0000256" key="30">
    <source>
        <dbReference type="ARBA" id="ARBA00067896"/>
    </source>
</evidence>
<dbReference type="Pfam" id="PF00130">
    <property type="entry name" value="C1_1"/>
    <property type="match status" value="1"/>
</dbReference>
<keyword evidence="9" id="KW-0217">Developmental protein</keyword>
<evidence type="ECO:0000256" key="21">
    <source>
        <dbReference type="ARBA" id="ARBA00022990"/>
    </source>
</evidence>
<evidence type="ECO:0000256" key="23">
    <source>
        <dbReference type="ARBA" id="ARBA00023065"/>
    </source>
</evidence>